<dbReference type="EMBL" id="CAXAQS010000347">
    <property type="protein sequence ID" value="CAK9251242.1"/>
    <property type="molecule type" value="Genomic_DNA"/>
</dbReference>
<reference evidence="1" key="1">
    <citation type="submission" date="2024-02" db="EMBL/GenBank/DDBJ databases">
        <authorList>
            <consortium name="ELIXIR-Norway"/>
            <consortium name="Elixir Norway"/>
        </authorList>
    </citation>
    <scope>NUCLEOTIDE SEQUENCE</scope>
</reference>
<accession>A0ABP0V9Z6</accession>
<evidence type="ECO:0000313" key="1">
    <source>
        <dbReference type="EMBL" id="CAK9251242.1"/>
    </source>
</evidence>
<evidence type="ECO:0000313" key="2">
    <source>
        <dbReference type="Proteomes" id="UP001497444"/>
    </source>
</evidence>
<gene>
    <name evidence="1" type="ORF">CSSPJE1EN1_LOCUS26620</name>
</gene>
<protein>
    <submittedName>
        <fullName evidence="1">Uncharacterized protein</fullName>
    </submittedName>
</protein>
<keyword evidence="2" id="KW-1185">Reference proteome</keyword>
<proteinExistence type="predicted"/>
<name>A0ABP0V9Z6_9BRYO</name>
<comment type="caution">
    <text evidence="1">The sequence shown here is derived from an EMBL/GenBank/DDBJ whole genome shotgun (WGS) entry which is preliminary data.</text>
</comment>
<sequence>MAMTAQQLFEALKDGLDGGGINPSDVLEILQPDGKRIALNEFDAAESHDYKAGATELRAVGDTVWTTKQLYFVDGINPANDEAIEMKFARGDTLEVVAIVEDLRYECKTNAGMIAYLDASDIEGV</sequence>
<dbReference type="Proteomes" id="UP001497444">
    <property type="component" value="Unassembled WGS sequence"/>
</dbReference>
<organism evidence="1 2">
    <name type="scientific">Sphagnum jensenii</name>
    <dbReference type="NCBI Taxonomy" id="128206"/>
    <lineage>
        <taxon>Eukaryota</taxon>
        <taxon>Viridiplantae</taxon>
        <taxon>Streptophyta</taxon>
        <taxon>Embryophyta</taxon>
        <taxon>Bryophyta</taxon>
        <taxon>Sphagnophytina</taxon>
        <taxon>Sphagnopsida</taxon>
        <taxon>Sphagnales</taxon>
        <taxon>Sphagnaceae</taxon>
        <taxon>Sphagnum</taxon>
    </lineage>
</organism>